<comment type="caution">
    <text evidence="1">The sequence shown here is derived from an EMBL/GenBank/DDBJ whole genome shotgun (WGS) entry which is preliminary data.</text>
</comment>
<dbReference type="AlphaFoldDB" id="A0A562M3H2"/>
<sequence length="193" mass="22949">MDYFFEPSKKQLLKDRNEIFKEVGIPSLLKNGFEMSVFNNDSNGEFDPAHQEFNYNFCRLTENTYLEMLYVTINKNENNICFYLCAFKLVPKIDSLISMKGTDGMPFYMTINNKNKYMQLRCDDYKGSPLYHMLFSPSYGIKCYFTKSGYEYKRQKLKHLVKSDMTNIDRFVKRWYELHKPIIKDPDGNNISI</sequence>
<protein>
    <submittedName>
        <fullName evidence="1">Uncharacterized protein</fullName>
    </submittedName>
</protein>
<reference evidence="1 2" key="1">
    <citation type="journal article" date="2015" name="Stand. Genomic Sci.">
        <title>Genomic Encyclopedia of Bacterial and Archaeal Type Strains, Phase III: the genomes of soil and plant-associated and newly described type strains.</title>
        <authorList>
            <person name="Whitman W.B."/>
            <person name="Woyke T."/>
            <person name="Klenk H.P."/>
            <person name="Zhou Y."/>
            <person name="Lilburn T.G."/>
            <person name="Beck B.J."/>
            <person name="De Vos P."/>
            <person name="Vandamme P."/>
            <person name="Eisen J.A."/>
            <person name="Garrity G."/>
            <person name="Hugenholtz P."/>
            <person name="Kyrpides N.C."/>
        </authorList>
    </citation>
    <scope>NUCLEOTIDE SEQUENCE [LARGE SCALE GENOMIC DNA]</scope>
    <source>
        <strain evidence="1 2">CGMCC 1.6855</strain>
    </source>
</reference>
<accession>A0A562M3H2</accession>
<proteinExistence type="predicted"/>
<dbReference type="OrthoDB" id="851151at2"/>
<dbReference type="EMBL" id="VLKR01000051">
    <property type="protein sequence ID" value="TWI14479.1"/>
    <property type="molecule type" value="Genomic_DNA"/>
</dbReference>
<organism evidence="1 2">
    <name type="scientific">Sphingobacterium siyangense</name>
    <dbReference type="NCBI Taxonomy" id="459529"/>
    <lineage>
        <taxon>Bacteria</taxon>
        <taxon>Pseudomonadati</taxon>
        <taxon>Bacteroidota</taxon>
        <taxon>Sphingobacteriia</taxon>
        <taxon>Sphingobacteriales</taxon>
        <taxon>Sphingobacteriaceae</taxon>
        <taxon>Sphingobacterium</taxon>
    </lineage>
</organism>
<dbReference type="RefSeq" id="WP_145331169.1">
    <property type="nucleotide sequence ID" value="NZ_CP070350.1"/>
</dbReference>
<name>A0A562M3H2_9SPHI</name>
<evidence type="ECO:0000313" key="1">
    <source>
        <dbReference type="EMBL" id="TWI14479.1"/>
    </source>
</evidence>
<gene>
    <name evidence="1" type="ORF">IQ31_05355</name>
</gene>
<dbReference type="Proteomes" id="UP000315908">
    <property type="component" value="Unassembled WGS sequence"/>
</dbReference>
<evidence type="ECO:0000313" key="2">
    <source>
        <dbReference type="Proteomes" id="UP000315908"/>
    </source>
</evidence>